<evidence type="ECO:0000313" key="2">
    <source>
        <dbReference type="EMBL" id="GMR31989.1"/>
    </source>
</evidence>
<proteinExistence type="predicted"/>
<dbReference type="AlphaFoldDB" id="A0AAN4Z294"/>
<organism evidence="2 3">
    <name type="scientific">Pristionchus mayeri</name>
    <dbReference type="NCBI Taxonomy" id="1317129"/>
    <lineage>
        <taxon>Eukaryota</taxon>
        <taxon>Metazoa</taxon>
        <taxon>Ecdysozoa</taxon>
        <taxon>Nematoda</taxon>
        <taxon>Chromadorea</taxon>
        <taxon>Rhabditida</taxon>
        <taxon>Rhabditina</taxon>
        <taxon>Diplogasteromorpha</taxon>
        <taxon>Diplogasteroidea</taxon>
        <taxon>Neodiplogasteridae</taxon>
        <taxon>Pristionchus</taxon>
    </lineage>
</organism>
<accession>A0AAN4Z294</accession>
<gene>
    <name evidence="2" type="ORF">PMAYCL1PPCAC_02184</name>
</gene>
<feature type="non-terminal residue" evidence="2">
    <location>
        <position position="1"/>
    </location>
</feature>
<protein>
    <submittedName>
        <fullName evidence="2">Uncharacterized protein</fullName>
    </submittedName>
</protein>
<keyword evidence="3" id="KW-1185">Reference proteome</keyword>
<dbReference type="Proteomes" id="UP001328107">
    <property type="component" value="Unassembled WGS sequence"/>
</dbReference>
<feature type="region of interest" description="Disordered" evidence="1">
    <location>
        <begin position="20"/>
        <end position="83"/>
    </location>
</feature>
<evidence type="ECO:0000256" key="1">
    <source>
        <dbReference type="SAM" id="MobiDB-lite"/>
    </source>
</evidence>
<reference evidence="3" key="1">
    <citation type="submission" date="2022-10" db="EMBL/GenBank/DDBJ databases">
        <title>Genome assembly of Pristionchus species.</title>
        <authorList>
            <person name="Yoshida K."/>
            <person name="Sommer R.J."/>
        </authorList>
    </citation>
    <scope>NUCLEOTIDE SEQUENCE [LARGE SCALE GENOMIC DNA]</scope>
    <source>
        <strain evidence="3">RS5460</strain>
    </source>
</reference>
<feature type="compositionally biased region" description="Low complexity" evidence="1">
    <location>
        <begin position="57"/>
        <end position="66"/>
    </location>
</feature>
<evidence type="ECO:0000313" key="3">
    <source>
        <dbReference type="Proteomes" id="UP001328107"/>
    </source>
</evidence>
<name>A0AAN4Z294_9BILA</name>
<comment type="caution">
    <text evidence="2">The sequence shown here is derived from an EMBL/GenBank/DDBJ whole genome shotgun (WGS) entry which is preliminary data.</text>
</comment>
<dbReference type="EMBL" id="BTRK01000001">
    <property type="protein sequence ID" value="GMR31989.1"/>
    <property type="molecule type" value="Genomic_DNA"/>
</dbReference>
<sequence>FLFSPHSFLLRCMGAVFSAGKKRKNKKKEEIKMKHVEHRSTDNSFSSFKETSEETSEFTTSPFSASVTEESEDGTHSSDTSFGVESLPEIKDYTKWRRNNATEDAQWLGAVKQFNDLWPVHRRKAEPAKLVRRLMVPKKGLSWAKAAKEVFKRQDVRWEMESEDDEEFDIHTISNLTDSFDASSVESSCTSSAS</sequence>
<feature type="compositionally biased region" description="Basic and acidic residues" evidence="1">
    <location>
        <begin position="27"/>
        <end position="41"/>
    </location>
</feature>